<dbReference type="AlphaFoldDB" id="A0AAE0Y801"/>
<gene>
    <name evidence="1" type="ORF">RRG08_009724</name>
</gene>
<evidence type="ECO:0000313" key="1">
    <source>
        <dbReference type="EMBL" id="KAK3736356.1"/>
    </source>
</evidence>
<name>A0AAE0Y801_9GAST</name>
<sequence length="280" mass="31714">MKRSVYLKALSIHFRPFAGSGRTKSLLTALCVPADQLVCIISSRRSIKVKQEINTGISCLLWENCKAPPTVAQRVSSNTLGVLWWWQQCRTIAQETTLGGACRGELSMTPASQQCSLFDRAGFELRGDIKITSGAGLFVEQTLVPLEKKGPVVPLNWTVWRDDWLGLSLNLEIFPFLWEPCYNPLLYARGAALTKLVIKRMQDKKQNMTVFIKKKRFHFNLETISFIAQSLAVFSPNLPNPGLYLWNWNSSIERVVRCRTFIFCSIYGQSSDKLTSELDL</sequence>
<protein>
    <submittedName>
        <fullName evidence="1">Uncharacterized protein</fullName>
    </submittedName>
</protein>
<evidence type="ECO:0000313" key="2">
    <source>
        <dbReference type="Proteomes" id="UP001283361"/>
    </source>
</evidence>
<organism evidence="1 2">
    <name type="scientific">Elysia crispata</name>
    <name type="common">lettuce slug</name>
    <dbReference type="NCBI Taxonomy" id="231223"/>
    <lineage>
        <taxon>Eukaryota</taxon>
        <taxon>Metazoa</taxon>
        <taxon>Spiralia</taxon>
        <taxon>Lophotrochozoa</taxon>
        <taxon>Mollusca</taxon>
        <taxon>Gastropoda</taxon>
        <taxon>Heterobranchia</taxon>
        <taxon>Euthyneura</taxon>
        <taxon>Panpulmonata</taxon>
        <taxon>Sacoglossa</taxon>
        <taxon>Placobranchoidea</taxon>
        <taxon>Plakobranchidae</taxon>
        <taxon>Elysia</taxon>
    </lineage>
</organism>
<proteinExistence type="predicted"/>
<reference evidence="1" key="1">
    <citation type="journal article" date="2023" name="G3 (Bethesda)">
        <title>A reference genome for the long-term kleptoplast-retaining sea slug Elysia crispata morphotype clarki.</title>
        <authorList>
            <person name="Eastman K.E."/>
            <person name="Pendleton A.L."/>
            <person name="Shaikh M.A."/>
            <person name="Suttiyut T."/>
            <person name="Ogas R."/>
            <person name="Tomko P."/>
            <person name="Gavelis G."/>
            <person name="Widhalm J.R."/>
            <person name="Wisecaver J.H."/>
        </authorList>
    </citation>
    <scope>NUCLEOTIDE SEQUENCE</scope>
    <source>
        <strain evidence="1">ECLA1</strain>
    </source>
</reference>
<dbReference type="EMBL" id="JAWDGP010006717">
    <property type="protein sequence ID" value="KAK3736356.1"/>
    <property type="molecule type" value="Genomic_DNA"/>
</dbReference>
<keyword evidence="2" id="KW-1185">Reference proteome</keyword>
<accession>A0AAE0Y801</accession>
<comment type="caution">
    <text evidence="1">The sequence shown here is derived from an EMBL/GenBank/DDBJ whole genome shotgun (WGS) entry which is preliminary data.</text>
</comment>
<dbReference type="Proteomes" id="UP001283361">
    <property type="component" value="Unassembled WGS sequence"/>
</dbReference>